<dbReference type="KEGG" id="caul:KCG34_21590"/>
<dbReference type="AlphaFoldDB" id="A0A975FZB0"/>
<evidence type="ECO:0000256" key="1">
    <source>
        <dbReference type="SAM" id="Phobius"/>
    </source>
</evidence>
<feature type="transmembrane region" description="Helical" evidence="1">
    <location>
        <begin position="25"/>
        <end position="46"/>
    </location>
</feature>
<dbReference type="RefSeq" id="WP_211937664.1">
    <property type="nucleotide sequence ID" value="NZ_CP073078.1"/>
</dbReference>
<name>A0A975FZB0_9CAUL</name>
<keyword evidence="1" id="KW-0812">Transmembrane</keyword>
<reference evidence="2" key="1">
    <citation type="submission" date="2021-04" db="EMBL/GenBank/DDBJ databases">
        <title>The complete genome sequence of Caulobacter sp. S6.</title>
        <authorList>
            <person name="Tang Y."/>
            <person name="Ouyang W."/>
            <person name="Liu Q."/>
            <person name="Huang B."/>
            <person name="Guo Z."/>
            <person name="Lei P."/>
        </authorList>
    </citation>
    <scope>NUCLEOTIDE SEQUENCE</scope>
    <source>
        <strain evidence="2">S6</strain>
    </source>
</reference>
<keyword evidence="1" id="KW-0472">Membrane</keyword>
<gene>
    <name evidence="2" type="ORF">KCG34_21590</name>
</gene>
<sequence>MTRLSVSYPQAPERRDPLAVRAFRLVWSLTCWTAVATIAVTLLAALER</sequence>
<dbReference type="EMBL" id="CP073078">
    <property type="protein sequence ID" value="QUD87612.1"/>
    <property type="molecule type" value="Genomic_DNA"/>
</dbReference>
<keyword evidence="1" id="KW-1133">Transmembrane helix</keyword>
<keyword evidence="3" id="KW-1185">Reference proteome</keyword>
<proteinExistence type="predicted"/>
<protein>
    <submittedName>
        <fullName evidence="2">Uncharacterized protein</fullName>
    </submittedName>
</protein>
<evidence type="ECO:0000313" key="3">
    <source>
        <dbReference type="Proteomes" id="UP000676409"/>
    </source>
</evidence>
<evidence type="ECO:0000313" key="2">
    <source>
        <dbReference type="EMBL" id="QUD87612.1"/>
    </source>
</evidence>
<organism evidence="2 3">
    <name type="scientific">Phenylobacterium montanum</name>
    <dbReference type="NCBI Taxonomy" id="2823693"/>
    <lineage>
        <taxon>Bacteria</taxon>
        <taxon>Pseudomonadati</taxon>
        <taxon>Pseudomonadota</taxon>
        <taxon>Alphaproteobacteria</taxon>
        <taxon>Caulobacterales</taxon>
        <taxon>Caulobacteraceae</taxon>
        <taxon>Phenylobacterium</taxon>
    </lineage>
</organism>
<accession>A0A975FZB0</accession>
<dbReference type="Proteomes" id="UP000676409">
    <property type="component" value="Chromosome"/>
</dbReference>